<proteinExistence type="predicted"/>
<organism evidence="2 3">
    <name type="scientific">Oedothorax gibbosus</name>
    <dbReference type="NCBI Taxonomy" id="931172"/>
    <lineage>
        <taxon>Eukaryota</taxon>
        <taxon>Metazoa</taxon>
        <taxon>Ecdysozoa</taxon>
        <taxon>Arthropoda</taxon>
        <taxon>Chelicerata</taxon>
        <taxon>Arachnida</taxon>
        <taxon>Araneae</taxon>
        <taxon>Araneomorphae</taxon>
        <taxon>Entelegynae</taxon>
        <taxon>Araneoidea</taxon>
        <taxon>Linyphiidae</taxon>
        <taxon>Erigoninae</taxon>
        <taxon>Oedothorax</taxon>
    </lineage>
</organism>
<dbReference type="EMBL" id="JAFNEN010000139">
    <property type="protein sequence ID" value="KAG8192474.1"/>
    <property type="molecule type" value="Genomic_DNA"/>
</dbReference>
<comment type="caution">
    <text evidence="2">The sequence shown here is derived from an EMBL/GenBank/DDBJ whole genome shotgun (WGS) entry which is preliminary data.</text>
</comment>
<protein>
    <submittedName>
        <fullName evidence="2">Uncharacterized protein</fullName>
    </submittedName>
</protein>
<sequence>MQQSKLILVFIISINHSHHQKFEMAEEWISPSKKKEAGPSQLRVGQLRQQFETPQVQSRQQRAPPTRHNVPELRKKFERGSHRQSVPGSEQAHHDETEYVDILKSIVDHHKRDVSNLQIEITELEELVEDLSSDRLSSMGDPSESRTYAAQPSRKGTYNVESPTKAPYSGSPTRSADNSYDLDMRIHDLDVEDFYDSIYEDPWEHMPPRRYKEELEDDVFYHGGSPRGFRQQNPHNAAQYEMLSTGRHQSEVPDMQNYPGMSHRKRTRSQPTRKPEKEHAWPMRGSQKPFVNLFLPHESVYVSEPVGQGTYNAGQSGKGTYTAEPSGKGTYTAGPSRKGTYAVGPSKKGTYTAQPARKGTYVAEPSRKGTYTAQPARKGTYNVESPRTAPYSGSPTRSADNSYDLDMRIHDLDVEDFYDSIYEDPWEHMPPRRYKEELEDDVFYHGGSPRGFRQQNPHNAAQYEMLSTGRHQSEVPDMQNYPGMSHRKRTRSQPTRKPEKEHAWPMRGSQKPFVNLFLPHESVYISEPAGKGTYNAGQSGKGTYTAGQFGKGTYTAEPSGKGTYTAGPSRKGTYAVGPSRKGNLHNCKKGTYVQSLRKEHILHNLQKGTYRRTC</sequence>
<evidence type="ECO:0000313" key="2">
    <source>
        <dbReference type="EMBL" id="KAG8192474.1"/>
    </source>
</evidence>
<feature type="region of interest" description="Disordered" evidence="1">
    <location>
        <begin position="473"/>
        <end position="505"/>
    </location>
</feature>
<evidence type="ECO:0000256" key="1">
    <source>
        <dbReference type="SAM" id="MobiDB-lite"/>
    </source>
</evidence>
<keyword evidence="3" id="KW-1185">Reference proteome</keyword>
<feature type="region of interest" description="Disordered" evidence="1">
    <location>
        <begin position="250"/>
        <end position="282"/>
    </location>
</feature>
<feature type="compositionally biased region" description="Polar residues" evidence="1">
    <location>
        <begin position="391"/>
        <end position="401"/>
    </location>
</feature>
<feature type="region of interest" description="Disordered" evidence="1">
    <location>
        <begin position="77"/>
        <end position="96"/>
    </location>
</feature>
<feature type="region of interest" description="Disordered" evidence="1">
    <location>
        <begin position="313"/>
        <end position="402"/>
    </location>
</feature>
<name>A0AAV6V963_9ARAC</name>
<dbReference type="AlphaFoldDB" id="A0AAV6V963"/>
<dbReference type="Proteomes" id="UP000827092">
    <property type="component" value="Unassembled WGS sequence"/>
</dbReference>
<feature type="region of interest" description="Disordered" evidence="1">
    <location>
        <begin position="133"/>
        <end position="179"/>
    </location>
</feature>
<gene>
    <name evidence="2" type="ORF">JTE90_018003</name>
</gene>
<evidence type="ECO:0000313" key="3">
    <source>
        <dbReference type="Proteomes" id="UP000827092"/>
    </source>
</evidence>
<accession>A0AAV6V963</accession>
<feature type="region of interest" description="Disordered" evidence="1">
    <location>
        <begin position="557"/>
        <end position="582"/>
    </location>
</feature>
<feature type="compositionally biased region" description="Polar residues" evidence="1">
    <location>
        <begin position="145"/>
        <end position="162"/>
    </location>
</feature>
<reference evidence="2 3" key="1">
    <citation type="journal article" date="2022" name="Nat. Ecol. Evol.">
        <title>A masculinizing supergene underlies an exaggerated male reproductive morph in a spider.</title>
        <authorList>
            <person name="Hendrickx F."/>
            <person name="De Corte Z."/>
            <person name="Sonet G."/>
            <person name="Van Belleghem S.M."/>
            <person name="Kostlbacher S."/>
            <person name="Vangestel C."/>
        </authorList>
    </citation>
    <scope>NUCLEOTIDE SEQUENCE [LARGE SCALE GENOMIC DNA]</scope>
    <source>
        <strain evidence="2">W744_W776</strain>
    </source>
</reference>